<evidence type="ECO:0000256" key="1">
    <source>
        <dbReference type="PROSITE-ProRule" id="PRU00042"/>
    </source>
</evidence>
<feature type="domain" description="C2H2-type" evidence="2">
    <location>
        <begin position="93"/>
        <end position="121"/>
    </location>
</feature>
<dbReference type="Proteomes" id="UP000054937">
    <property type="component" value="Unassembled WGS sequence"/>
</dbReference>
<keyword evidence="4" id="KW-1185">Reference proteome</keyword>
<dbReference type="SUPFAM" id="SSF57667">
    <property type="entry name" value="beta-beta-alpha zinc fingers"/>
    <property type="match status" value="1"/>
</dbReference>
<dbReference type="InParanoid" id="A0A0V0QLQ2"/>
<sequence>MYLYCKQNQFADSSTQPDNQTSSYPVNKWESLQNKPYPVYYKFNKQVNQFIIRIKGKLNKDKKKKKCPICSHEYKNLYVLRYHLKTQHNVLAYQCKLCQNSYHNIRDLKIHIEDNHIDMKKNQNNVLQEKLRNSIRDKSIAIKKKYKKKGYPPSTQIPQNSGI</sequence>
<keyword evidence="1" id="KW-0862">Zinc</keyword>
<dbReference type="EMBL" id="LDAU01000140">
    <property type="protein sequence ID" value="KRX03247.1"/>
    <property type="molecule type" value="Genomic_DNA"/>
</dbReference>
<evidence type="ECO:0000313" key="3">
    <source>
        <dbReference type="EMBL" id="KRX03247.1"/>
    </source>
</evidence>
<comment type="caution">
    <text evidence="3">The sequence shown here is derived from an EMBL/GenBank/DDBJ whole genome shotgun (WGS) entry which is preliminary data.</text>
</comment>
<dbReference type="PROSITE" id="PS00028">
    <property type="entry name" value="ZINC_FINGER_C2H2_1"/>
    <property type="match status" value="2"/>
</dbReference>
<proteinExistence type="predicted"/>
<organism evidence="3 4">
    <name type="scientific">Pseudocohnilembus persalinus</name>
    <name type="common">Ciliate</name>
    <dbReference type="NCBI Taxonomy" id="266149"/>
    <lineage>
        <taxon>Eukaryota</taxon>
        <taxon>Sar</taxon>
        <taxon>Alveolata</taxon>
        <taxon>Ciliophora</taxon>
        <taxon>Intramacronucleata</taxon>
        <taxon>Oligohymenophorea</taxon>
        <taxon>Scuticociliatia</taxon>
        <taxon>Philasterida</taxon>
        <taxon>Pseudocohnilembidae</taxon>
        <taxon>Pseudocohnilembus</taxon>
    </lineage>
</organism>
<dbReference type="InterPro" id="IPR013087">
    <property type="entry name" value="Znf_C2H2_type"/>
</dbReference>
<keyword evidence="1" id="KW-0479">Metal-binding</keyword>
<protein>
    <recommendedName>
        <fullName evidence="2">C2H2-type domain-containing protein</fullName>
    </recommendedName>
</protein>
<dbReference type="SMART" id="SM00355">
    <property type="entry name" value="ZnF_C2H2"/>
    <property type="match status" value="2"/>
</dbReference>
<dbReference type="AlphaFoldDB" id="A0A0V0QLQ2"/>
<dbReference type="Gene3D" id="3.30.160.60">
    <property type="entry name" value="Classic Zinc Finger"/>
    <property type="match status" value="1"/>
</dbReference>
<dbReference type="OrthoDB" id="6077919at2759"/>
<reference evidence="3 4" key="1">
    <citation type="journal article" date="2015" name="Sci. Rep.">
        <title>Genome of the facultative scuticociliatosis pathogen Pseudocohnilembus persalinus provides insight into its virulence through horizontal gene transfer.</title>
        <authorList>
            <person name="Xiong J."/>
            <person name="Wang G."/>
            <person name="Cheng J."/>
            <person name="Tian M."/>
            <person name="Pan X."/>
            <person name="Warren A."/>
            <person name="Jiang C."/>
            <person name="Yuan D."/>
            <person name="Miao W."/>
        </authorList>
    </citation>
    <scope>NUCLEOTIDE SEQUENCE [LARGE SCALE GENOMIC DNA]</scope>
    <source>
        <strain evidence="3">36N120E</strain>
    </source>
</reference>
<name>A0A0V0QLQ2_PSEPJ</name>
<dbReference type="PROSITE" id="PS50157">
    <property type="entry name" value="ZINC_FINGER_C2H2_2"/>
    <property type="match status" value="1"/>
</dbReference>
<evidence type="ECO:0000313" key="4">
    <source>
        <dbReference type="Proteomes" id="UP000054937"/>
    </source>
</evidence>
<gene>
    <name evidence="3" type="ORF">PPERSA_09259</name>
</gene>
<accession>A0A0V0QLQ2</accession>
<dbReference type="GO" id="GO:0008270">
    <property type="term" value="F:zinc ion binding"/>
    <property type="evidence" value="ECO:0007669"/>
    <property type="project" value="UniProtKB-KW"/>
</dbReference>
<evidence type="ECO:0000259" key="2">
    <source>
        <dbReference type="PROSITE" id="PS50157"/>
    </source>
</evidence>
<keyword evidence="1" id="KW-0863">Zinc-finger</keyword>
<dbReference type="InterPro" id="IPR036236">
    <property type="entry name" value="Znf_C2H2_sf"/>
</dbReference>